<dbReference type="STRING" id="2754.EH55_09900"/>
<dbReference type="PATRIC" id="fig|2754.20.peg.955"/>
<dbReference type="SUPFAM" id="SSF53807">
    <property type="entry name" value="Helical backbone' metal receptor"/>
    <property type="match status" value="1"/>
</dbReference>
<protein>
    <recommendedName>
        <fullName evidence="1">Nitrogenase/oxidoreductase component 1 domain-containing protein</fullName>
    </recommendedName>
</protein>
<dbReference type="eggNOG" id="COG2710">
    <property type="taxonomic scope" value="Bacteria"/>
</dbReference>
<sequence>MIDLHNPDWSGASLKIKEAASLDPFEYGLEYGSPARGLWNIVHTGMLLPESHQIFVCAQGCLRGVVLTAAEMNAQDRFSTVAVCENNVLDGDMESLIIDGVADVIRKLPRKPKAVLVFTSCIHNFMGCDLKYVYSQLRGRFPDIYFTDCYMYPIMRKTKTPPDPMMRMRLYSFLPKSAHCDAESVNIIGNNYPTEDSSDFARMLRGAGYEIRDITRCRSWEEYRKMGESRLNVGYMPPALPALRDLKERLCMDYIYMPLSYDYEEIRKSIQALSERLDIPEINAALLEADAERALEAAKRLLRDTPVVLDYTATPRPLGLAELLLDHGFNVRTVYADAFIAEERPAFDRLREKFPELELRATVHPKMGLLPRAAANRDEKVLAIGQKAAYFEDTTYFVNMLECGGYWGFDGILRVAEEICDAFVEEKDTKKIIQVKGWGCCC</sequence>
<proteinExistence type="predicted"/>
<dbReference type="RefSeq" id="WP_037977925.1">
    <property type="nucleotide sequence ID" value="NZ_JMKI01000047.1"/>
</dbReference>
<dbReference type="AlphaFoldDB" id="A0A073IMH8"/>
<accession>A0A073IMH8</accession>
<dbReference type="GO" id="GO:0016491">
    <property type="term" value="F:oxidoreductase activity"/>
    <property type="evidence" value="ECO:0007669"/>
    <property type="project" value="InterPro"/>
</dbReference>
<reference evidence="2 3" key="1">
    <citation type="submission" date="2014-04" db="EMBL/GenBank/DDBJ databases">
        <title>Draft Genome Sequence of Synergistes jonesii.</title>
        <authorList>
            <person name="Coil D.A."/>
            <person name="Eisen J.A."/>
            <person name="Holland-Moritz H.E."/>
        </authorList>
    </citation>
    <scope>NUCLEOTIDE SEQUENCE [LARGE SCALE GENOMIC DNA]</scope>
    <source>
        <strain evidence="2 3">78-1</strain>
    </source>
</reference>
<dbReference type="Proteomes" id="UP000027665">
    <property type="component" value="Unassembled WGS sequence"/>
</dbReference>
<dbReference type="Pfam" id="PF00148">
    <property type="entry name" value="Oxidored_nitro"/>
    <property type="match status" value="1"/>
</dbReference>
<name>A0A073IMH8_9BACT</name>
<feature type="domain" description="Nitrogenase/oxidoreductase component 1" evidence="1">
    <location>
        <begin position="51"/>
        <end position="422"/>
    </location>
</feature>
<gene>
    <name evidence="2" type="ORF">EH55_09900</name>
</gene>
<keyword evidence="3" id="KW-1185">Reference proteome</keyword>
<dbReference type="InterPro" id="IPR000510">
    <property type="entry name" value="Nase/OxRdtase_comp1"/>
</dbReference>
<dbReference type="EMBL" id="JMKI01000047">
    <property type="protein sequence ID" value="KEJ91508.1"/>
    <property type="molecule type" value="Genomic_DNA"/>
</dbReference>
<dbReference type="Gene3D" id="3.40.50.1980">
    <property type="entry name" value="Nitrogenase molybdenum iron protein domain"/>
    <property type="match status" value="2"/>
</dbReference>
<dbReference type="OrthoDB" id="4959at2"/>
<evidence type="ECO:0000313" key="2">
    <source>
        <dbReference type="EMBL" id="KEJ91508.1"/>
    </source>
</evidence>
<comment type="caution">
    <text evidence="2">The sequence shown here is derived from an EMBL/GenBank/DDBJ whole genome shotgun (WGS) entry which is preliminary data.</text>
</comment>
<dbReference type="GeneID" id="90984415"/>
<evidence type="ECO:0000259" key="1">
    <source>
        <dbReference type="Pfam" id="PF00148"/>
    </source>
</evidence>
<organism evidence="2 3">
    <name type="scientific">Synergistes jonesii</name>
    <dbReference type="NCBI Taxonomy" id="2754"/>
    <lineage>
        <taxon>Bacteria</taxon>
        <taxon>Thermotogati</taxon>
        <taxon>Synergistota</taxon>
        <taxon>Synergistia</taxon>
        <taxon>Synergistales</taxon>
        <taxon>Synergistaceae</taxon>
        <taxon>Synergistes</taxon>
    </lineage>
</organism>
<evidence type="ECO:0000313" key="3">
    <source>
        <dbReference type="Proteomes" id="UP000027665"/>
    </source>
</evidence>